<dbReference type="GO" id="GO:0005634">
    <property type="term" value="C:nucleus"/>
    <property type="evidence" value="ECO:0007669"/>
    <property type="project" value="TreeGrafter"/>
</dbReference>
<evidence type="ECO:0000256" key="12">
    <source>
        <dbReference type="SAM" id="MobiDB-lite"/>
    </source>
</evidence>
<dbReference type="EMBL" id="HBUF01393652">
    <property type="protein sequence ID" value="CAG6734763.1"/>
    <property type="molecule type" value="Transcribed_RNA"/>
</dbReference>
<evidence type="ECO:0000256" key="1">
    <source>
        <dbReference type="ARBA" id="ARBA00000900"/>
    </source>
</evidence>
<dbReference type="SUPFAM" id="SSF57850">
    <property type="entry name" value="RING/U-box"/>
    <property type="match status" value="1"/>
</dbReference>
<evidence type="ECO:0000256" key="5">
    <source>
        <dbReference type="ARBA" id="ARBA00022687"/>
    </source>
</evidence>
<comment type="function">
    <text evidence="11">E3 ubiquitin-protein ligase that specifically binds poly-ADP-ribosylated proteins and mediates their ubiquitination and subsequent degradation.</text>
</comment>
<evidence type="ECO:0000256" key="4">
    <source>
        <dbReference type="ARBA" id="ARBA00022679"/>
    </source>
</evidence>
<sequence length="239" mass="26878">MPLPPNVPTPSRRSSRIAYQRDQRSISSSDTQPQDSTDSQSTQSSSVVTADTSSNDNGPVDSSTLADDLRESRITEEGAVGGTEEPRGPLDCAICLQPCVHPAKLPCSHIFCFLCLKGFAQQSRRCAMCRTPIPHNYLERPELVQVPEPTSLENGYQWFYEGRNGGWWRYEERMSDEIEQNYASNAKDVFETLICGEVYVVDLAQMIQFPKHHPSRSRKIKRELLEQMGRQCKGVAGIH</sequence>
<dbReference type="UniPathway" id="UPA00143"/>
<proteinExistence type="predicted"/>
<evidence type="ECO:0000256" key="6">
    <source>
        <dbReference type="ARBA" id="ARBA00022723"/>
    </source>
</evidence>
<evidence type="ECO:0000256" key="8">
    <source>
        <dbReference type="ARBA" id="ARBA00022786"/>
    </source>
</evidence>
<keyword evidence="4 11" id="KW-0808">Transferase</keyword>
<dbReference type="GO" id="GO:0016055">
    <property type="term" value="P:Wnt signaling pathway"/>
    <property type="evidence" value="ECO:0007669"/>
    <property type="project" value="UniProtKB-KW"/>
</dbReference>
<evidence type="ECO:0000259" key="13">
    <source>
        <dbReference type="PROSITE" id="PS50089"/>
    </source>
</evidence>
<dbReference type="InterPro" id="IPR013083">
    <property type="entry name" value="Znf_RING/FYVE/PHD"/>
</dbReference>
<dbReference type="GO" id="GO:0005829">
    <property type="term" value="C:cytosol"/>
    <property type="evidence" value="ECO:0007669"/>
    <property type="project" value="UniProtKB-SubCell"/>
</dbReference>
<dbReference type="Gene3D" id="3.30.720.50">
    <property type="match status" value="1"/>
</dbReference>
<evidence type="ECO:0000256" key="11">
    <source>
        <dbReference type="RuleBase" id="RU367115"/>
    </source>
</evidence>
<dbReference type="EC" id="2.3.2.27" evidence="11"/>
<dbReference type="GO" id="GO:0072572">
    <property type="term" value="F:poly-ADP-D-ribose binding"/>
    <property type="evidence" value="ECO:0007669"/>
    <property type="project" value="UniProtKB-UniRule"/>
</dbReference>
<feature type="compositionally biased region" description="Polar residues" evidence="12">
    <location>
        <begin position="55"/>
        <end position="65"/>
    </location>
</feature>
<dbReference type="SUPFAM" id="SSF117839">
    <property type="entry name" value="WWE domain"/>
    <property type="match status" value="1"/>
</dbReference>
<comment type="domain">
    <text evidence="11">The WWE domain mediates non-covalent poly(ADP-ribose)-binding.</text>
</comment>
<protein>
    <recommendedName>
        <fullName evidence="11">E3 ubiquitin-protein ligase</fullName>
        <ecNumber evidence="11">2.3.2.27</ecNumber>
    </recommendedName>
</protein>
<evidence type="ECO:0000256" key="3">
    <source>
        <dbReference type="ARBA" id="ARBA00022490"/>
    </source>
</evidence>
<evidence type="ECO:0000259" key="14">
    <source>
        <dbReference type="PROSITE" id="PS50918"/>
    </source>
</evidence>
<dbReference type="CDD" id="cd16546">
    <property type="entry name" value="RING-HC_RNF146"/>
    <property type="match status" value="1"/>
</dbReference>
<dbReference type="InterPro" id="IPR018123">
    <property type="entry name" value="WWE-dom_subgr"/>
</dbReference>
<evidence type="ECO:0000256" key="9">
    <source>
        <dbReference type="ARBA" id="ARBA00022833"/>
    </source>
</evidence>
<keyword evidence="7 10" id="KW-0863">Zinc-finger</keyword>
<comment type="subcellular location">
    <subcellularLocation>
        <location evidence="2 11">Cytoplasm</location>
        <location evidence="2 11">Cytosol</location>
    </subcellularLocation>
</comment>
<keyword evidence="8 11" id="KW-0833">Ubl conjugation pathway</keyword>
<evidence type="ECO:0000256" key="10">
    <source>
        <dbReference type="PROSITE-ProRule" id="PRU00175"/>
    </source>
</evidence>
<comment type="catalytic activity">
    <reaction evidence="1 11">
        <text>S-ubiquitinyl-[E2 ubiquitin-conjugating enzyme]-L-cysteine + [acceptor protein]-L-lysine = [E2 ubiquitin-conjugating enzyme]-L-cysteine + N(6)-ubiquitinyl-[acceptor protein]-L-lysine.</text>
        <dbReference type="EC" id="2.3.2.27"/>
    </reaction>
</comment>
<dbReference type="SMART" id="SM00184">
    <property type="entry name" value="RING"/>
    <property type="match status" value="1"/>
</dbReference>
<dbReference type="InterPro" id="IPR037197">
    <property type="entry name" value="WWE_dom_sf"/>
</dbReference>
<dbReference type="AlphaFoldDB" id="A0A8D8XBI1"/>
<evidence type="ECO:0000313" key="15">
    <source>
        <dbReference type="EMBL" id="CAG6688984.1"/>
    </source>
</evidence>
<feature type="compositionally biased region" description="Low complexity" evidence="12">
    <location>
        <begin position="25"/>
        <end position="54"/>
    </location>
</feature>
<dbReference type="PANTHER" id="PTHR13417:SF2">
    <property type="entry name" value="E3 UBIQUITIN-PROTEIN LIGASE RNF146"/>
    <property type="match status" value="1"/>
</dbReference>
<dbReference type="EMBL" id="HBUF01393653">
    <property type="protein sequence ID" value="CAG6734764.1"/>
    <property type="molecule type" value="Transcribed_RNA"/>
</dbReference>
<dbReference type="GO" id="GO:0051865">
    <property type="term" value="P:protein autoubiquitination"/>
    <property type="evidence" value="ECO:0007669"/>
    <property type="project" value="UniProtKB-UniRule"/>
</dbReference>
<name>A0A8D8XBI1_9HEMI</name>
<dbReference type="InterPro" id="IPR044110">
    <property type="entry name" value="RING-HC_RNF146"/>
</dbReference>
<dbReference type="PROSITE" id="PS50918">
    <property type="entry name" value="WWE"/>
    <property type="match status" value="1"/>
</dbReference>
<dbReference type="GO" id="GO:0008270">
    <property type="term" value="F:zinc ion binding"/>
    <property type="evidence" value="ECO:0007669"/>
    <property type="project" value="UniProtKB-UniRule"/>
</dbReference>
<dbReference type="Gene3D" id="3.30.40.10">
    <property type="entry name" value="Zinc/RING finger domain, C3HC4 (zinc finger)"/>
    <property type="match status" value="1"/>
</dbReference>
<dbReference type="GO" id="GO:0061630">
    <property type="term" value="F:ubiquitin protein ligase activity"/>
    <property type="evidence" value="ECO:0007669"/>
    <property type="project" value="UniProtKB-UniRule"/>
</dbReference>
<feature type="domain" description="WWE" evidence="14">
    <location>
        <begin position="144"/>
        <end position="222"/>
    </location>
</feature>
<evidence type="ECO:0000256" key="7">
    <source>
        <dbReference type="ARBA" id="ARBA00022771"/>
    </source>
</evidence>
<reference evidence="15" key="1">
    <citation type="submission" date="2021-05" db="EMBL/GenBank/DDBJ databases">
        <authorList>
            <person name="Alioto T."/>
            <person name="Alioto T."/>
            <person name="Gomez Garrido J."/>
        </authorList>
    </citation>
    <scope>NUCLEOTIDE SEQUENCE</scope>
</reference>
<accession>A0A8D8XBI1</accession>
<organism evidence="15">
    <name type="scientific">Cacopsylla melanoneura</name>
    <dbReference type="NCBI Taxonomy" id="428564"/>
    <lineage>
        <taxon>Eukaryota</taxon>
        <taxon>Metazoa</taxon>
        <taxon>Ecdysozoa</taxon>
        <taxon>Arthropoda</taxon>
        <taxon>Hexapoda</taxon>
        <taxon>Insecta</taxon>
        <taxon>Pterygota</taxon>
        <taxon>Neoptera</taxon>
        <taxon>Paraneoptera</taxon>
        <taxon>Hemiptera</taxon>
        <taxon>Sternorrhyncha</taxon>
        <taxon>Psylloidea</taxon>
        <taxon>Psyllidae</taxon>
        <taxon>Psyllinae</taxon>
        <taxon>Cacopsylla</taxon>
    </lineage>
</organism>
<dbReference type="Pfam" id="PF02825">
    <property type="entry name" value="WWE"/>
    <property type="match status" value="1"/>
</dbReference>
<keyword evidence="9 11" id="KW-0862">Zinc</keyword>
<comment type="PTM">
    <text evidence="11">Ubiquitinated; autoubiquitinated.</text>
</comment>
<dbReference type="SMART" id="SM00678">
    <property type="entry name" value="WWE"/>
    <property type="match status" value="1"/>
</dbReference>
<dbReference type="EMBL" id="HBUF01289723">
    <property type="protein sequence ID" value="CAG6688984.1"/>
    <property type="molecule type" value="Transcribed_RNA"/>
</dbReference>
<dbReference type="PROSITE" id="PS50089">
    <property type="entry name" value="ZF_RING_2"/>
    <property type="match status" value="1"/>
</dbReference>
<dbReference type="InterPro" id="IPR001841">
    <property type="entry name" value="Znf_RING"/>
</dbReference>
<dbReference type="InterPro" id="IPR033509">
    <property type="entry name" value="RNF146"/>
</dbReference>
<feature type="region of interest" description="Disordered" evidence="12">
    <location>
        <begin position="1"/>
        <end position="73"/>
    </location>
</feature>
<comment type="pathway">
    <text evidence="11">Protein modification; protein ubiquitination.</text>
</comment>
<dbReference type="GO" id="GO:0006511">
    <property type="term" value="P:ubiquitin-dependent protein catabolic process"/>
    <property type="evidence" value="ECO:0007669"/>
    <property type="project" value="UniProtKB-UniRule"/>
</dbReference>
<keyword evidence="6 11" id="KW-0479">Metal-binding</keyword>
<dbReference type="InterPro" id="IPR017907">
    <property type="entry name" value="Znf_RING_CS"/>
</dbReference>
<dbReference type="InterPro" id="IPR004170">
    <property type="entry name" value="WWE_dom"/>
</dbReference>
<keyword evidence="3 11" id="KW-0963">Cytoplasm</keyword>
<feature type="domain" description="RING-type" evidence="13">
    <location>
        <begin position="92"/>
        <end position="130"/>
    </location>
</feature>
<keyword evidence="5" id="KW-0879">Wnt signaling pathway</keyword>
<dbReference type="PANTHER" id="PTHR13417">
    <property type="entry name" value="E3 UBIQUITIN-PROTEIN LIGASE RNF146"/>
    <property type="match status" value="1"/>
</dbReference>
<evidence type="ECO:0000256" key="2">
    <source>
        <dbReference type="ARBA" id="ARBA00004514"/>
    </source>
</evidence>
<dbReference type="PROSITE" id="PS00518">
    <property type="entry name" value="ZF_RING_1"/>
    <property type="match status" value="1"/>
</dbReference>